<dbReference type="RefSeq" id="WP_418159915.1">
    <property type="nucleotide sequence ID" value="NZ_JBBLZC010000012.1"/>
</dbReference>
<organism evidence="2 3">
    <name type="scientific">Benzoatithermus flavus</name>
    <dbReference type="NCBI Taxonomy" id="3108223"/>
    <lineage>
        <taxon>Bacteria</taxon>
        <taxon>Pseudomonadati</taxon>
        <taxon>Pseudomonadota</taxon>
        <taxon>Alphaproteobacteria</taxon>
        <taxon>Geminicoccales</taxon>
        <taxon>Geminicoccaceae</taxon>
        <taxon>Benzoatithermus</taxon>
    </lineage>
</organism>
<accession>A0ABU8XS69</accession>
<gene>
    <name evidence="2" type="ORF">U1T56_12960</name>
</gene>
<comment type="caution">
    <text evidence="2">The sequence shown here is derived from an EMBL/GenBank/DDBJ whole genome shotgun (WGS) entry which is preliminary data.</text>
</comment>
<name>A0ABU8XS69_9PROT</name>
<reference evidence="2 3" key="1">
    <citation type="submission" date="2024-01" db="EMBL/GenBank/DDBJ databases">
        <title>Multi-omics insights into the function and evolution of sodium benzoate biodegradation pathways in Benzoatithermus flavus gen. nov., sp. nov. from hot spring.</title>
        <authorList>
            <person name="Hu C.-J."/>
            <person name="Li W.-J."/>
        </authorList>
    </citation>
    <scope>NUCLEOTIDE SEQUENCE [LARGE SCALE GENOMIC DNA]</scope>
    <source>
        <strain evidence="2 3">SYSU G07066</strain>
    </source>
</reference>
<evidence type="ECO:0000256" key="1">
    <source>
        <dbReference type="SAM" id="MobiDB-lite"/>
    </source>
</evidence>
<proteinExistence type="predicted"/>
<feature type="compositionally biased region" description="Basic and acidic residues" evidence="1">
    <location>
        <begin position="90"/>
        <end position="104"/>
    </location>
</feature>
<sequence length="134" mass="14243">MPLHTQASAPGTGSFLPAAGLLLLTVVLTLALASPALARSKPHLKELDLDIRPGDVALQPRAPTAEPLTDAADIGQDLPIDPNAVAQTDQIERTELPRQRRSEGGDGSGEGSVLEQILQDHTIPLFRVRMNSPF</sequence>
<feature type="region of interest" description="Disordered" evidence="1">
    <location>
        <begin position="58"/>
        <end position="112"/>
    </location>
</feature>
<evidence type="ECO:0000313" key="2">
    <source>
        <dbReference type="EMBL" id="MEK0084067.1"/>
    </source>
</evidence>
<keyword evidence="3" id="KW-1185">Reference proteome</keyword>
<evidence type="ECO:0000313" key="3">
    <source>
        <dbReference type="Proteomes" id="UP001375743"/>
    </source>
</evidence>
<dbReference type="EMBL" id="JBBLZC010000012">
    <property type="protein sequence ID" value="MEK0084067.1"/>
    <property type="molecule type" value="Genomic_DNA"/>
</dbReference>
<dbReference type="Proteomes" id="UP001375743">
    <property type="component" value="Unassembled WGS sequence"/>
</dbReference>
<protein>
    <submittedName>
        <fullName evidence="2">Uncharacterized protein</fullName>
    </submittedName>
</protein>